<dbReference type="InterPro" id="IPR035472">
    <property type="entry name" value="RpiR-like_SIS"/>
</dbReference>
<dbReference type="InterPro" id="IPR047640">
    <property type="entry name" value="RpiR-like"/>
</dbReference>
<evidence type="ECO:0008006" key="8">
    <source>
        <dbReference type="Google" id="ProtNLM"/>
    </source>
</evidence>
<dbReference type="PANTHER" id="PTHR30514:SF1">
    <property type="entry name" value="HTH-TYPE TRANSCRIPTIONAL REGULATOR HEXR-RELATED"/>
    <property type="match status" value="1"/>
</dbReference>
<evidence type="ECO:0000256" key="1">
    <source>
        <dbReference type="ARBA" id="ARBA00023015"/>
    </source>
</evidence>
<evidence type="ECO:0000313" key="6">
    <source>
        <dbReference type="EMBL" id="RSU04860.1"/>
    </source>
</evidence>
<dbReference type="Proteomes" id="UP000287101">
    <property type="component" value="Unassembled WGS sequence"/>
</dbReference>
<dbReference type="SUPFAM" id="SSF53697">
    <property type="entry name" value="SIS domain"/>
    <property type="match status" value="1"/>
</dbReference>
<dbReference type="GO" id="GO:0003677">
    <property type="term" value="F:DNA binding"/>
    <property type="evidence" value="ECO:0007669"/>
    <property type="project" value="UniProtKB-KW"/>
</dbReference>
<feature type="domain" description="HTH rpiR-type" evidence="4">
    <location>
        <begin position="1"/>
        <end position="74"/>
    </location>
</feature>
<dbReference type="CDD" id="cd05013">
    <property type="entry name" value="SIS_RpiR"/>
    <property type="match status" value="1"/>
</dbReference>
<dbReference type="GO" id="GO:1901135">
    <property type="term" value="P:carbohydrate derivative metabolic process"/>
    <property type="evidence" value="ECO:0007669"/>
    <property type="project" value="InterPro"/>
</dbReference>
<evidence type="ECO:0000256" key="2">
    <source>
        <dbReference type="ARBA" id="ARBA00023125"/>
    </source>
</evidence>
<keyword evidence="7" id="KW-1185">Reference proteome</keyword>
<dbReference type="Pfam" id="PF01418">
    <property type="entry name" value="HTH_6"/>
    <property type="match status" value="1"/>
</dbReference>
<keyword evidence="2" id="KW-0238">DNA-binding</keyword>
<dbReference type="Gene3D" id="3.40.50.10490">
    <property type="entry name" value="Glucose-6-phosphate isomerase like protein, domain 1"/>
    <property type="match status" value="1"/>
</dbReference>
<dbReference type="InterPro" id="IPR000281">
    <property type="entry name" value="HTH_RpiR"/>
</dbReference>
<evidence type="ECO:0000259" key="5">
    <source>
        <dbReference type="PROSITE" id="PS51464"/>
    </source>
</evidence>
<keyword evidence="1" id="KW-0805">Transcription regulation</keyword>
<dbReference type="Pfam" id="PF01380">
    <property type="entry name" value="SIS"/>
    <property type="match status" value="1"/>
</dbReference>
<dbReference type="GO" id="GO:0003700">
    <property type="term" value="F:DNA-binding transcription factor activity"/>
    <property type="evidence" value="ECO:0007669"/>
    <property type="project" value="InterPro"/>
</dbReference>
<sequence length="243" mass="27600">MMLTFEHSNNLSSLDLTIINYIENNYDKVIYMRVRDLANETYTSPATVLRCIKKLGFANFPEFKAQLQLKKNYKKEHTETAFPFSFQKSFEKDLSTIGNLIEKADITYCLGLGNSQLMATYASNLLTTIGFRSFSTDPVLSSYSLNNKQHPTLSAQDVCLIFSASGESHSIVQLAKDLQETSIVTISISSQEFNSLATYTDYHFNYNSAIERTPHNLDLSSQLPTVYFIETLIQFLMKKKSPQ</sequence>
<dbReference type="GO" id="GO:0097367">
    <property type="term" value="F:carbohydrate derivative binding"/>
    <property type="evidence" value="ECO:0007669"/>
    <property type="project" value="InterPro"/>
</dbReference>
<dbReference type="InterPro" id="IPR036388">
    <property type="entry name" value="WH-like_DNA-bd_sf"/>
</dbReference>
<accession>A0A430ACB7</accession>
<dbReference type="InterPro" id="IPR046348">
    <property type="entry name" value="SIS_dom_sf"/>
</dbReference>
<organism evidence="6 7">
    <name type="scientific">Vagococcus fessus</name>
    <dbReference type="NCBI Taxonomy" id="120370"/>
    <lineage>
        <taxon>Bacteria</taxon>
        <taxon>Bacillati</taxon>
        <taxon>Bacillota</taxon>
        <taxon>Bacilli</taxon>
        <taxon>Lactobacillales</taxon>
        <taxon>Enterococcaceae</taxon>
        <taxon>Vagococcus</taxon>
    </lineage>
</organism>
<gene>
    <name evidence="6" type="ORF">CBF31_02245</name>
</gene>
<name>A0A430ACB7_9ENTE</name>
<comment type="caution">
    <text evidence="6">The sequence shown here is derived from an EMBL/GenBank/DDBJ whole genome shotgun (WGS) entry which is preliminary data.</text>
</comment>
<protein>
    <recommendedName>
        <fullName evidence="8">RpiR family transcriptional regulator</fullName>
    </recommendedName>
</protein>
<feature type="domain" description="SIS" evidence="5">
    <location>
        <begin position="97"/>
        <end position="242"/>
    </location>
</feature>
<dbReference type="PANTHER" id="PTHR30514">
    <property type="entry name" value="GLUCOKINASE"/>
    <property type="match status" value="1"/>
</dbReference>
<reference evidence="6 7" key="1">
    <citation type="submission" date="2017-05" db="EMBL/GenBank/DDBJ databases">
        <title>Vagococcus spp. assemblies.</title>
        <authorList>
            <person name="Gulvik C.A."/>
        </authorList>
    </citation>
    <scope>NUCLEOTIDE SEQUENCE [LARGE SCALE GENOMIC DNA]</scope>
    <source>
        <strain evidence="6 7">CCUG 41755</strain>
    </source>
</reference>
<dbReference type="PROSITE" id="PS51071">
    <property type="entry name" value="HTH_RPIR"/>
    <property type="match status" value="1"/>
</dbReference>
<dbReference type="AlphaFoldDB" id="A0A430ACB7"/>
<dbReference type="Gene3D" id="1.10.10.10">
    <property type="entry name" value="Winged helix-like DNA-binding domain superfamily/Winged helix DNA-binding domain"/>
    <property type="match status" value="1"/>
</dbReference>
<keyword evidence="3" id="KW-0804">Transcription</keyword>
<dbReference type="EMBL" id="NGJY01000001">
    <property type="protein sequence ID" value="RSU04860.1"/>
    <property type="molecule type" value="Genomic_DNA"/>
</dbReference>
<dbReference type="OrthoDB" id="1648815at2"/>
<evidence type="ECO:0000259" key="4">
    <source>
        <dbReference type="PROSITE" id="PS51071"/>
    </source>
</evidence>
<dbReference type="SUPFAM" id="SSF46689">
    <property type="entry name" value="Homeodomain-like"/>
    <property type="match status" value="1"/>
</dbReference>
<evidence type="ECO:0000256" key="3">
    <source>
        <dbReference type="ARBA" id="ARBA00023163"/>
    </source>
</evidence>
<dbReference type="PROSITE" id="PS51464">
    <property type="entry name" value="SIS"/>
    <property type="match status" value="1"/>
</dbReference>
<evidence type="ECO:0000313" key="7">
    <source>
        <dbReference type="Proteomes" id="UP000287101"/>
    </source>
</evidence>
<proteinExistence type="predicted"/>
<dbReference type="InterPro" id="IPR001347">
    <property type="entry name" value="SIS_dom"/>
</dbReference>
<dbReference type="InterPro" id="IPR009057">
    <property type="entry name" value="Homeodomain-like_sf"/>
</dbReference>